<gene>
    <name evidence="1" type="ORF">MTR67_043361</name>
</gene>
<keyword evidence="2" id="KW-1185">Reference proteome</keyword>
<dbReference type="Proteomes" id="UP001234989">
    <property type="component" value="Chromosome 10"/>
</dbReference>
<reference evidence="1" key="1">
    <citation type="submission" date="2023-08" db="EMBL/GenBank/DDBJ databases">
        <title>A de novo genome assembly of Solanum verrucosum Schlechtendal, a Mexican diploid species geographically isolated from the other diploid A-genome species in potato relatives.</title>
        <authorList>
            <person name="Hosaka K."/>
        </authorList>
    </citation>
    <scope>NUCLEOTIDE SEQUENCE</scope>
    <source>
        <tissue evidence="1">Young leaves</tissue>
    </source>
</reference>
<dbReference type="AlphaFoldDB" id="A0AAF0URU5"/>
<name>A0AAF0URU5_SOLVR</name>
<proteinExistence type="predicted"/>
<evidence type="ECO:0000313" key="2">
    <source>
        <dbReference type="Proteomes" id="UP001234989"/>
    </source>
</evidence>
<organism evidence="1 2">
    <name type="scientific">Solanum verrucosum</name>
    <dbReference type="NCBI Taxonomy" id="315347"/>
    <lineage>
        <taxon>Eukaryota</taxon>
        <taxon>Viridiplantae</taxon>
        <taxon>Streptophyta</taxon>
        <taxon>Embryophyta</taxon>
        <taxon>Tracheophyta</taxon>
        <taxon>Spermatophyta</taxon>
        <taxon>Magnoliopsida</taxon>
        <taxon>eudicotyledons</taxon>
        <taxon>Gunneridae</taxon>
        <taxon>Pentapetalae</taxon>
        <taxon>asterids</taxon>
        <taxon>lamiids</taxon>
        <taxon>Solanales</taxon>
        <taxon>Solanaceae</taxon>
        <taxon>Solanoideae</taxon>
        <taxon>Solaneae</taxon>
        <taxon>Solanum</taxon>
    </lineage>
</organism>
<evidence type="ECO:0000313" key="1">
    <source>
        <dbReference type="EMBL" id="WMV49976.1"/>
    </source>
</evidence>
<dbReference type="EMBL" id="CP133621">
    <property type="protein sequence ID" value="WMV49976.1"/>
    <property type="molecule type" value="Genomic_DNA"/>
</dbReference>
<accession>A0AAF0URU5</accession>
<dbReference type="PANTHER" id="PTHR46148:SF56">
    <property type="entry name" value="RETROTRANSPOSON PROTEIN"/>
    <property type="match status" value="1"/>
</dbReference>
<protein>
    <submittedName>
        <fullName evidence="1">Uncharacterized protein</fullName>
    </submittedName>
</protein>
<sequence length="124" mass="14441">MIEGCTHETKVTLVQWNKPQNQWIKLNADHSALSNPGRVGAGGYQLLNHHKMEDIEKVGHIKEKLRMAQSRKKSYAELRRRDLEVEVKDWAYMKISPLKGVMRFGKKGKRSPQYVGPYQILRRV</sequence>
<dbReference type="PANTHER" id="PTHR46148">
    <property type="entry name" value="CHROMO DOMAIN-CONTAINING PROTEIN"/>
    <property type="match status" value="1"/>
</dbReference>